<evidence type="ECO:0000313" key="3">
    <source>
        <dbReference type="EMBL" id="KAK7545053.1"/>
    </source>
</evidence>
<dbReference type="Proteomes" id="UP001360953">
    <property type="component" value="Unassembled WGS sequence"/>
</dbReference>
<protein>
    <submittedName>
        <fullName evidence="3">Ribonuclease-III-like-domain-containing protein</fullName>
    </submittedName>
</protein>
<feature type="region of interest" description="Disordered" evidence="1">
    <location>
        <begin position="36"/>
        <end position="55"/>
    </location>
</feature>
<keyword evidence="4" id="KW-1185">Reference proteome</keyword>
<comment type="caution">
    <text evidence="3">The sequence shown here is derived from an EMBL/GenBank/DDBJ whole genome shotgun (WGS) entry which is preliminary data.</text>
</comment>
<dbReference type="InterPro" id="IPR040030">
    <property type="entry name" value="Ribosomal_mL57"/>
</dbReference>
<evidence type="ECO:0000256" key="1">
    <source>
        <dbReference type="SAM" id="MobiDB-lite"/>
    </source>
</evidence>
<proteinExistence type="predicted"/>
<dbReference type="PANTHER" id="PTHR28160">
    <property type="entry name" value="54S RIBOSOMAL PROTEIN L15, MITOCHONDRIAL"/>
    <property type="match status" value="1"/>
</dbReference>
<name>A0ABR1MB04_9PEZI</name>
<accession>A0ABR1MB04</accession>
<evidence type="ECO:0000313" key="4">
    <source>
        <dbReference type="Proteomes" id="UP001360953"/>
    </source>
</evidence>
<evidence type="ECO:0000259" key="2">
    <source>
        <dbReference type="Pfam" id="PF14622"/>
    </source>
</evidence>
<dbReference type="PANTHER" id="PTHR28160:SF1">
    <property type="entry name" value="LARGE RIBOSOMAL SUBUNIT PROTEIN ML57"/>
    <property type="match status" value="1"/>
</dbReference>
<sequence>MASKALLRPFTAAARPSTHRAAQCSSSAITAHVRQFSTTPVQEPKPSPDPVDVPRWKQTPKAMVAPVRLRPINPRNVWKVIEDPVALDEVYKRILGERGPKLLPEEVKWLAVTHKSFDHGRRGHNDRLAFLGRRIVELQTSLALLNLPRANQKSNFPDPFEREVFEHKSLLGVNNITNKAKAHYAGKEKLAQVAYGFGIDRVLRWRPKRVENLQGSGIDAVVATTLYAIVGAVALHRGGDEANQLVKEQILTALRQ</sequence>
<reference evidence="3 4" key="1">
    <citation type="submission" date="2024-04" db="EMBL/GenBank/DDBJ databases">
        <title>Phyllosticta paracitricarpa is synonymous to the EU quarantine fungus P. citricarpa based on phylogenomic analyses.</title>
        <authorList>
            <consortium name="Lawrence Berkeley National Laboratory"/>
            <person name="Van ingen-buijs V.A."/>
            <person name="Van westerhoven A.C."/>
            <person name="Haridas S."/>
            <person name="Skiadas P."/>
            <person name="Martin F."/>
            <person name="Groenewald J.Z."/>
            <person name="Crous P.W."/>
            <person name="Seidl M.F."/>
        </authorList>
    </citation>
    <scope>NUCLEOTIDE SEQUENCE [LARGE SCALE GENOMIC DNA]</scope>
    <source>
        <strain evidence="3 4">CPC 17464</strain>
    </source>
</reference>
<gene>
    <name evidence="3" type="ORF">J3D65DRAFT_599642</name>
</gene>
<dbReference type="CDD" id="cd00593">
    <property type="entry name" value="RIBOc"/>
    <property type="match status" value="1"/>
</dbReference>
<dbReference type="InterPro" id="IPR036389">
    <property type="entry name" value="RNase_III_sf"/>
</dbReference>
<dbReference type="RefSeq" id="XP_066660288.1">
    <property type="nucleotide sequence ID" value="XM_066797912.1"/>
</dbReference>
<dbReference type="SUPFAM" id="SSF69065">
    <property type="entry name" value="RNase III domain-like"/>
    <property type="match status" value="1"/>
</dbReference>
<organism evidence="3 4">
    <name type="scientific">Phyllosticta citribraziliensis</name>
    <dbReference type="NCBI Taxonomy" id="989973"/>
    <lineage>
        <taxon>Eukaryota</taxon>
        <taxon>Fungi</taxon>
        <taxon>Dikarya</taxon>
        <taxon>Ascomycota</taxon>
        <taxon>Pezizomycotina</taxon>
        <taxon>Dothideomycetes</taxon>
        <taxon>Dothideomycetes incertae sedis</taxon>
        <taxon>Botryosphaeriales</taxon>
        <taxon>Phyllostictaceae</taxon>
        <taxon>Phyllosticta</taxon>
    </lineage>
</organism>
<dbReference type="EMBL" id="JBBPEH010000001">
    <property type="protein sequence ID" value="KAK7545053.1"/>
    <property type="molecule type" value="Genomic_DNA"/>
</dbReference>
<feature type="domain" description="RNase III" evidence="2">
    <location>
        <begin position="105"/>
        <end position="253"/>
    </location>
</feature>
<dbReference type="Pfam" id="PF14622">
    <property type="entry name" value="Ribonucleas_3_3"/>
    <property type="match status" value="1"/>
</dbReference>
<dbReference type="Gene3D" id="1.10.1520.10">
    <property type="entry name" value="Ribonuclease III domain"/>
    <property type="match status" value="1"/>
</dbReference>
<dbReference type="GeneID" id="92030818"/>
<dbReference type="InterPro" id="IPR000999">
    <property type="entry name" value="RNase_III_dom"/>
</dbReference>